<evidence type="ECO:0000259" key="5">
    <source>
        <dbReference type="PROSITE" id="PS50191"/>
    </source>
</evidence>
<dbReference type="InterPro" id="IPR056794">
    <property type="entry name" value="PATL1-6_C_GOLD"/>
</dbReference>
<dbReference type="CDD" id="cd00170">
    <property type="entry name" value="SEC14"/>
    <property type="match status" value="1"/>
</dbReference>
<dbReference type="Proteomes" id="UP000238479">
    <property type="component" value="Chromosome 5"/>
</dbReference>
<feature type="region of interest" description="Disordered" evidence="4">
    <location>
        <begin position="116"/>
        <end position="137"/>
    </location>
</feature>
<dbReference type="OMA" id="CYRYKIK"/>
<dbReference type="SMART" id="SM01100">
    <property type="entry name" value="CRAL_TRIO_N"/>
    <property type="match status" value="1"/>
</dbReference>
<evidence type="ECO:0000256" key="2">
    <source>
        <dbReference type="ARBA" id="ARBA00022448"/>
    </source>
</evidence>
<dbReference type="EMBL" id="PDCK01000043">
    <property type="protein sequence ID" value="PRQ30432.1"/>
    <property type="molecule type" value="Genomic_DNA"/>
</dbReference>
<gene>
    <name evidence="6" type="ORF">RchiOBHm_Chr5g0024581</name>
</gene>
<feature type="compositionally biased region" description="Basic and acidic residues" evidence="4">
    <location>
        <begin position="178"/>
        <end position="196"/>
    </location>
</feature>
<dbReference type="PANTHER" id="PTHR45932:SF2">
    <property type="entry name" value="PATELLIN-4"/>
    <property type="match status" value="1"/>
</dbReference>
<dbReference type="PANTHER" id="PTHR45932">
    <property type="entry name" value="PATELLIN-1"/>
    <property type="match status" value="1"/>
</dbReference>
<feature type="compositionally biased region" description="Basic and acidic residues" evidence="4">
    <location>
        <begin position="162"/>
        <end position="171"/>
    </location>
</feature>
<dbReference type="PROSITE" id="PS50191">
    <property type="entry name" value="CRAL_TRIO"/>
    <property type="match status" value="1"/>
</dbReference>
<sequence length="555" mass="63491">MGTEQKLEEAQKEKGVVEEEVKEEEKKKIEEEPREIVVDDKLKAETGKEVGLEEQKDNVEVGNGGASESGRVEKWSSLREERNSLSELKEHEKKSLAELRSKIEIAIHENKLLKENKDQVGEENVSKENEKEKELSKKLKEIEEKEERNIETKEKGEEIAVNGIKKEKETSNEVEEVEAAKPNKQEDEQKEKTAEQKKKKVEFNTNKDIAIWGVPLLPSKEDNAIDVILLKFLRAKEFEVNDAFEMLRNTLKWRKENNIDSILDENFGDDLSSISSIGGVGREGHPVCYSNFKLLGNEELYNKVLGTEEKHNMFIRSRVQLMERAIQKLDFKPGGVSSIFMINDLNQMPGPSKKELRNAIKQVFALHQDNYPELVARNIFLNVPFWYYAFSASALLSPFFTPRTNGKFIFARPSRVNDVLLKYIALEELPVYYGGLRKENDPDFSSEDVVSEIFINQSSSESIHIPAPEAGMTLMWEVLVSGWEVNYKEEFIPTEEGSYGIIVQRSRRIGAQEGSIRNSFTTKEPGMIVLTIENGAIIKKKRICYRYKIKNGSSS</sequence>
<dbReference type="GO" id="GO:0008289">
    <property type="term" value="F:lipid binding"/>
    <property type="evidence" value="ECO:0007669"/>
    <property type="project" value="InterPro"/>
</dbReference>
<feature type="compositionally biased region" description="Basic and acidic residues" evidence="4">
    <location>
        <begin position="47"/>
        <end position="59"/>
    </location>
</feature>
<feature type="domain" description="CRAL-TRIO" evidence="5">
    <location>
        <begin position="264"/>
        <end position="441"/>
    </location>
</feature>
<feature type="region of interest" description="Disordered" evidence="4">
    <location>
        <begin position="1"/>
        <end position="31"/>
    </location>
</feature>
<dbReference type="InterPro" id="IPR011074">
    <property type="entry name" value="CRAL/TRIO_N_dom"/>
</dbReference>
<dbReference type="SUPFAM" id="SSF46938">
    <property type="entry name" value="CRAL/TRIO N-terminal domain"/>
    <property type="match status" value="1"/>
</dbReference>
<evidence type="ECO:0000313" key="7">
    <source>
        <dbReference type="Proteomes" id="UP000238479"/>
    </source>
</evidence>
<dbReference type="GO" id="GO:0016020">
    <property type="term" value="C:membrane"/>
    <property type="evidence" value="ECO:0007669"/>
    <property type="project" value="UniProtKB-SubCell"/>
</dbReference>
<evidence type="ECO:0000256" key="1">
    <source>
        <dbReference type="ARBA" id="ARBA00004370"/>
    </source>
</evidence>
<evidence type="ECO:0000256" key="3">
    <source>
        <dbReference type="ARBA" id="ARBA00023136"/>
    </source>
</evidence>
<feature type="region of interest" description="Disordered" evidence="4">
    <location>
        <begin position="162"/>
        <end position="198"/>
    </location>
</feature>
<dbReference type="InterPro" id="IPR001251">
    <property type="entry name" value="CRAL-TRIO_dom"/>
</dbReference>
<protein>
    <submittedName>
        <fullName evidence="6">Putative CRAL-TRIO lipid binding domain, CRAL/TRIO domain-containing protein</fullName>
    </submittedName>
</protein>
<dbReference type="Pfam" id="PF25099">
    <property type="entry name" value="GOLD_PATL1_C"/>
    <property type="match status" value="1"/>
</dbReference>
<dbReference type="SMART" id="SM00516">
    <property type="entry name" value="SEC14"/>
    <property type="match status" value="1"/>
</dbReference>
<dbReference type="Gramene" id="PRQ30432">
    <property type="protein sequence ID" value="PRQ30432"/>
    <property type="gene ID" value="RchiOBHm_Chr5g0024581"/>
</dbReference>
<evidence type="ECO:0000313" key="6">
    <source>
        <dbReference type="EMBL" id="PRQ30432.1"/>
    </source>
</evidence>
<accession>A0A2P6Q8C1</accession>
<keyword evidence="3" id="KW-0472">Membrane</keyword>
<evidence type="ECO:0000256" key="4">
    <source>
        <dbReference type="SAM" id="MobiDB-lite"/>
    </source>
</evidence>
<dbReference type="Pfam" id="PF03765">
    <property type="entry name" value="CRAL_TRIO_N"/>
    <property type="match status" value="1"/>
</dbReference>
<organism evidence="6 7">
    <name type="scientific">Rosa chinensis</name>
    <name type="common">China rose</name>
    <dbReference type="NCBI Taxonomy" id="74649"/>
    <lineage>
        <taxon>Eukaryota</taxon>
        <taxon>Viridiplantae</taxon>
        <taxon>Streptophyta</taxon>
        <taxon>Embryophyta</taxon>
        <taxon>Tracheophyta</taxon>
        <taxon>Spermatophyta</taxon>
        <taxon>Magnoliopsida</taxon>
        <taxon>eudicotyledons</taxon>
        <taxon>Gunneridae</taxon>
        <taxon>Pentapetalae</taxon>
        <taxon>rosids</taxon>
        <taxon>fabids</taxon>
        <taxon>Rosales</taxon>
        <taxon>Rosaceae</taxon>
        <taxon>Rosoideae</taxon>
        <taxon>Rosoideae incertae sedis</taxon>
        <taxon>Rosa</taxon>
    </lineage>
</organism>
<dbReference type="Pfam" id="PF00650">
    <property type="entry name" value="CRAL_TRIO"/>
    <property type="match status" value="1"/>
</dbReference>
<proteinExistence type="predicted"/>
<comment type="caution">
    <text evidence="6">The sequence shown here is derived from an EMBL/GenBank/DDBJ whole genome shotgun (WGS) entry which is preliminary data.</text>
</comment>
<dbReference type="InterPro" id="IPR036273">
    <property type="entry name" value="CRAL/TRIO_N_dom_sf"/>
</dbReference>
<name>A0A2P6Q8C1_ROSCH</name>
<keyword evidence="2" id="KW-0813">Transport</keyword>
<reference evidence="6 7" key="1">
    <citation type="journal article" date="2018" name="Nat. Genet.">
        <title>The Rosa genome provides new insights in the design of modern roses.</title>
        <authorList>
            <person name="Bendahmane M."/>
        </authorList>
    </citation>
    <scope>NUCLEOTIDE SEQUENCE [LARGE SCALE GENOMIC DNA]</scope>
    <source>
        <strain evidence="7">cv. Old Blush</strain>
    </source>
</reference>
<dbReference type="InterPro" id="IPR036865">
    <property type="entry name" value="CRAL-TRIO_dom_sf"/>
</dbReference>
<dbReference type="SUPFAM" id="SSF52087">
    <property type="entry name" value="CRAL/TRIO domain"/>
    <property type="match status" value="1"/>
</dbReference>
<comment type="subcellular location">
    <subcellularLocation>
        <location evidence="1">Membrane</location>
    </subcellularLocation>
</comment>
<dbReference type="STRING" id="74649.A0A2P6Q8C1"/>
<dbReference type="Gene3D" id="3.40.525.10">
    <property type="entry name" value="CRAL-TRIO lipid binding domain"/>
    <property type="match status" value="1"/>
</dbReference>
<dbReference type="AlphaFoldDB" id="A0A2P6Q8C1"/>
<dbReference type="InterPro" id="IPR044834">
    <property type="entry name" value="PATL"/>
</dbReference>
<feature type="region of interest" description="Disordered" evidence="4">
    <location>
        <begin position="47"/>
        <end position="76"/>
    </location>
</feature>
<keyword evidence="7" id="KW-1185">Reference proteome</keyword>